<reference evidence="3" key="1">
    <citation type="submission" date="2022-08" db="UniProtKB">
        <authorList>
            <consortium name="EnsemblMetazoa"/>
        </authorList>
    </citation>
    <scope>IDENTIFICATION</scope>
</reference>
<evidence type="ECO:0000313" key="3">
    <source>
        <dbReference type="EnsemblMetazoa" id="ACOM034657-PA.1"/>
    </source>
</evidence>
<name>A0A8W7PMW7_ANOCL</name>
<organism evidence="3">
    <name type="scientific">Anopheles coluzzii</name>
    <name type="common">African malaria mosquito</name>
    <dbReference type="NCBI Taxonomy" id="1518534"/>
    <lineage>
        <taxon>Eukaryota</taxon>
        <taxon>Metazoa</taxon>
        <taxon>Ecdysozoa</taxon>
        <taxon>Arthropoda</taxon>
        <taxon>Hexapoda</taxon>
        <taxon>Insecta</taxon>
        <taxon>Pterygota</taxon>
        <taxon>Neoptera</taxon>
        <taxon>Endopterygota</taxon>
        <taxon>Diptera</taxon>
        <taxon>Nematocera</taxon>
        <taxon>Culicoidea</taxon>
        <taxon>Culicidae</taxon>
        <taxon>Anophelinae</taxon>
        <taxon>Anopheles</taxon>
    </lineage>
</organism>
<sequence length="255" mass="27453">MLRAFRSANSQPALVTIRFSCSVSTSSCSSSMLCGRLISWSLSASELATYLPDRKSLSCCSPFSRSSRSATFSWPYSRRSLSSARSVSVAQSVSFCTSFLCSSRFLCHCTSRSARRAASFATCSRSRSRLFSQPAVRFRSSSCWRARAASWAAHRSHGFSAGSPSGGAGWAPIMPSIADVCCALLLLWLLWLLLLLLASRFGASRVALYVSISSYASRSFSFSDLISSSSGTTSERNTSASSCAYSTRSSGSEDQ</sequence>
<keyword evidence="2" id="KW-0472">Membrane</keyword>
<dbReference type="Proteomes" id="UP000075882">
    <property type="component" value="Unassembled WGS sequence"/>
</dbReference>
<accession>A0A8W7PMW7</accession>
<proteinExistence type="predicted"/>
<feature type="region of interest" description="Disordered" evidence="1">
    <location>
        <begin position="228"/>
        <end position="255"/>
    </location>
</feature>
<dbReference type="AlphaFoldDB" id="A0A8W7PMW7"/>
<protein>
    <submittedName>
        <fullName evidence="3">Uncharacterized protein</fullName>
    </submittedName>
</protein>
<evidence type="ECO:0000256" key="1">
    <source>
        <dbReference type="SAM" id="MobiDB-lite"/>
    </source>
</evidence>
<evidence type="ECO:0000256" key="2">
    <source>
        <dbReference type="SAM" id="Phobius"/>
    </source>
</evidence>
<dbReference type="EnsemblMetazoa" id="ACOM034657-RA">
    <property type="protein sequence ID" value="ACOM034657-PA.1"/>
    <property type="gene ID" value="ACOM034657"/>
</dbReference>
<keyword evidence="2" id="KW-1133">Transmembrane helix</keyword>
<keyword evidence="2" id="KW-0812">Transmembrane</keyword>
<feature type="transmembrane region" description="Helical" evidence="2">
    <location>
        <begin position="183"/>
        <end position="203"/>
    </location>
</feature>